<dbReference type="GO" id="GO:0046872">
    <property type="term" value="F:metal ion binding"/>
    <property type="evidence" value="ECO:0007669"/>
    <property type="project" value="UniProtKB-KW"/>
</dbReference>
<comment type="similarity">
    <text evidence="2">Belongs to the AOR/FOR family.</text>
</comment>
<dbReference type="Gene3D" id="1.10.599.10">
    <property type="entry name" value="Aldehyde Ferredoxin Oxidoreductase Protein, subunit A, domain 3"/>
    <property type="match status" value="1"/>
</dbReference>
<feature type="domain" description="Aldehyde ferredoxin oxidoreductase N-terminal" evidence="10">
    <location>
        <begin position="7"/>
        <end position="203"/>
    </location>
</feature>
<accession>A0A3N6NZ62</accession>
<evidence type="ECO:0000256" key="4">
    <source>
        <dbReference type="ARBA" id="ARBA00022723"/>
    </source>
</evidence>
<feature type="compositionally biased region" description="Basic and acidic residues" evidence="9">
    <location>
        <begin position="599"/>
        <end position="608"/>
    </location>
</feature>
<evidence type="ECO:0000256" key="8">
    <source>
        <dbReference type="ARBA" id="ARBA00049934"/>
    </source>
</evidence>
<name>A0A3N6NZ62_9EURY</name>
<feature type="region of interest" description="Disordered" evidence="9">
    <location>
        <begin position="574"/>
        <end position="608"/>
    </location>
</feature>
<evidence type="ECO:0000256" key="6">
    <source>
        <dbReference type="ARBA" id="ARBA00023004"/>
    </source>
</evidence>
<dbReference type="InterPro" id="IPR013983">
    <property type="entry name" value="Ald_Fedxn_OxRdtase_N"/>
</dbReference>
<keyword evidence="3" id="KW-0004">4Fe-4S</keyword>
<dbReference type="Gene3D" id="1.10.569.10">
    <property type="entry name" value="Aldehyde Ferredoxin Oxidoreductase Protein, subunit A, domain 2"/>
    <property type="match status" value="1"/>
</dbReference>
<dbReference type="EMBL" id="REFY01000007">
    <property type="protein sequence ID" value="RQG86796.1"/>
    <property type="molecule type" value="Genomic_DNA"/>
</dbReference>
<proteinExistence type="inferred from homology"/>
<comment type="caution">
    <text evidence="11">The sequence shown here is derived from an EMBL/GenBank/DDBJ whole genome shotgun (WGS) entry which is preliminary data.</text>
</comment>
<feature type="compositionally biased region" description="Basic and acidic residues" evidence="9">
    <location>
        <begin position="268"/>
        <end position="279"/>
    </location>
</feature>
<dbReference type="Proteomes" id="UP000273828">
    <property type="component" value="Unassembled WGS sequence"/>
</dbReference>
<gene>
    <name evidence="11" type="ORF">EA462_16825</name>
</gene>
<dbReference type="InterPro" id="IPR013985">
    <property type="entry name" value="Ald_Fedxn_OxRdtase_dom3"/>
</dbReference>
<evidence type="ECO:0000256" key="5">
    <source>
        <dbReference type="ARBA" id="ARBA00023002"/>
    </source>
</evidence>
<dbReference type="InterPro" id="IPR051919">
    <property type="entry name" value="W-dependent_AOR"/>
</dbReference>
<dbReference type="SMART" id="SM00790">
    <property type="entry name" value="AFOR_N"/>
    <property type="match status" value="1"/>
</dbReference>
<evidence type="ECO:0000256" key="1">
    <source>
        <dbReference type="ARBA" id="ARBA00001966"/>
    </source>
</evidence>
<keyword evidence="12" id="KW-1185">Reference proteome</keyword>
<dbReference type="RefSeq" id="WP_124179691.1">
    <property type="nucleotide sequence ID" value="NZ_REFY01000007.1"/>
</dbReference>
<dbReference type="AlphaFoldDB" id="A0A3N6NZ62"/>
<dbReference type="Pfam" id="PF02730">
    <property type="entry name" value="AFOR_N"/>
    <property type="match status" value="1"/>
</dbReference>
<evidence type="ECO:0000256" key="7">
    <source>
        <dbReference type="ARBA" id="ARBA00023014"/>
    </source>
</evidence>
<dbReference type="PANTHER" id="PTHR30038">
    <property type="entry name" value="ALDEHYDE FERREDOXIN OXIDOREDUCTASE"/>
    <property type="match status" value="1"/>
</dbReference>
<dbReference type="SUPFAM" id="SSF56228">
    <property type="entry name" value="Aldehyde ferredoxin oxidoreductase, N-terminal domain"/>
    <property type="match status" value="1"/>
</dbReference>
<dbReference type="GO" id="GO:0051539">
    <property type="term" value="F:4 iron, 4 sulfur cluster binding"/>
    <property type="evidence" value="ECO:0007669"/>
    <property type="project" value="UniProtKB-KW"/>
</dbReference>
<dbReference type="SUPFAM" id="SSF48310">
    <property type="entry name" value="Aldehyde ferredoxin oxidoreductase, C-terminal domains"/>
    <property type="match status" value="1"/>
</dbReference>
<dbReference type="InterPro" id="IPR013984">
    <property type="entry name" value="Ald_Fedxn_OxRdtase_dom2"/>
</dbReference>
<evidence type="ECO:0000256" key="9">
    <source>
        <dbReference type="SAM" id="MobiDB-lite"/>
    </source>
</evidence>
<dbReference type="Pfam" id="PF01314">
    <property type="entry name" value="AFOR_C"/>
    <property type="match status" value="1"/>
</dbReference>
<keyword evidence="7" id="KW-0411">Iron-sulfur</keyword>
<evidence type="ECO:0000313" key="12">
    <source>
        <dbReference type="Proteomes" id="UP000273828"/>
    </source>
</evidence>
<evidence type="ECO:0000256" key="2">
    <source>
        <dbReference type="ARBA" id="ARBA00011032"/>
    </source>
</evidence>
<sequence length="608" mass="64705">MSEGTPNRILRVDLSNRTASSEPIPSTWLRTFIGGKGLGARYLYEELEPGIDPLGPENRLLFLVGPLTGTLPGEPRYAAVTRSPLTGTFLDSYAGGSFPEALATSLGDHLGLIVQGAAEDPVCLDVADGDVAIHSTDTWGGDTVETAEAFSEAATACIGPAGENRVAYATIASDGGDHHAGRGGAGAVMGAKRLKAVVARDDAPNGTESLCESYAERFRENETGRWLAASDTVESVDYADEVGALATRGWTEGRFDEVGSVGVEAVRDAATGREREHEAVPGGFRVSTDEGESVPRGATAMSLGAGLGIGSFDAVATLGERCNRAGVDVISAGSAISWAIRAANDGTIDRRPAFGNEGDARELLEEIVDRKTPLGDALANGVDAATARFGGEELIPTVKTMELPSYDPRGAQSMALAYATSDRGACHRRARPVEREPVEGQWSPSEAAATIVREQDRRSVLWSLVVDDFAGDVLEDFGSELLEARGLEYDPEELRTVGERVWTLTRLFNVREGFDRSDDELPAALETPLEDGQEESGVDPNRFESMLVAYYARRGWGMDGLPTRETVDRLGLAGVVDDETALADEPATLTSTRRSSRSAKHDRNGEPQ</sequence>
<dbReference type="GO" id="GO:0016625">
    <property type="term" value="F:oxidoreductase activity, acting on the aldehyde or oxo group of donors, iron-sulfur protein as acceptor"/>
    <property type="evidence" value="ECO:0007669"/>
    <property type="project" value="InterPro"/>
</dbReference>
<comment type="cofactor">
    <cofactor evidence="1">
        <name>[4Fe-4S] cluster</name>
        <dbReference type="ChEBI" id="CHEBI:49883"/>
    </cofactor>
</comment>
<reference evidence="11 12" key="1">
    <citation type="submission" date="2018-10" db="EMBL/GenBank/DDBJ databases">
        <title>Natrarchaeobius chitinivorans gen. nov., sp. nov., and Natrarchaeobius haloalkaliphilus sp. nov., alkaliphilic, chitin-utilizing haloarchaea from hypersaline alkaline lakes.</title>
        <authorList>
            <person name="Sorokin D.Y."/>
            <person name="Elcheninov A.G."/>
            <person name="Kostrikina N.A."/>
            <person name="Bale N.J."/>
            <person name="Sinninghe Damste J.S."/>
            <person name="Khijniak T.V."/>
            <person name="Kublanov I.V."/>
            <person name="Toshchakov S.V."/>
        </authorList>
    </citation>
    <scope>NUCLEOTIDE SEQUENCE [LARGE SCALE GENOMIC DNA]</scope>
    <source>
        <strain evidence="11 12">AArcht-Sl</strain>
    </source>
</reference>
<evidence type="ECO:0000256" key="3">
    <source>
        <dbReference type="ARBA" id="ARBA00022485"/>
    </source>
</evidence>
<keyword evidence="6" id="KW-0408">Iron</keyword>
<dbReference type="InterPro" id="IPR036021">
    <property type="entry name" value="Tungsten_al_ferr_oxy-like_C"/>
</dbReference>
<keyword evidence="4" id="KW-0479">Metal-binding</keyword>
<evidence type="ECO:0000313" key="11">
    <source>
        <dbReference type="EMBL" id="RQG86796.1"/>
    </source>
</evidence>
<comment type="cofactor">
    <cofactor evidence="8">
        <name>tungstopterin</name>
        <dbReference type="ChEBI" id="CHEBI:30402"/>
    </cofactor>
</comment>
<dbReference type="Gene3D" id="3.60.9.10">
    <property type="entry name" value="Aldehyde ferredoxin oxidoreductase, N-terminal domain"/>
    <property type="match status" value="1"/>
</dbReference>
<dbReference type="OrthoDB" id="30771at2157"/>
<feature type="region of interest" description="Disordered" evidence="9">
    <location>
        <begin position="268"/>
        <end position="293"/>
    </location>
</feature>
<evidence type="ECO:0000259" key="10">
    <source>
        <dbReference type="SMART" id="SM00790"/>
    </source>
</evidence>
<protein>
    <submittedName>
        <fullName evidence="11">Aldehyde ferredoxin oxidoreductase</fullName>
    </submittedName>
</protein>
<dbReference type="GO" id="GO:0009055">
    <property type="term" value="F:electron transfer activity"/>
    <property type="evidence" value="ECO:0007669"/>
    <property type="project" value="InterPro"/>
</dbReference>
<dbReference type="PANTHER" id="PTHR30038:SF7">
    <property type="entry name" value="TUNGSTEN-CONTAINING GLYCERALDEHYDE-3-PHOSPHATE:FERREDOXIN OXIDOREDUCTASE"/>
    <property type="match status" value="1"/>
</dbReference>
<organism evidence="11 12">
    <name type="scientific">Natrarchaeobius halalkaliphilus</name>
    <dbReference type="NCBI Taxonomy" id="1679091"/>
    <lineage>
        <taxon>Archaea</taxon>
        <taxon>Methanobacteriati</taxon>
        <taxon>Methanobacteriota</taxon>
        <taxon>Stenosarchaea group</taxon>
        <taxon>Halobacteria</taxon>
        <taxon>Halobacteriales</taxon>
        <taxon>Natrialbaceae</taxon>
        <taxon>Natrarchaeobius</taxon>
    </lineage>
</organism>
<dbReference type="InterPro" id="IPR001203">
    <property type="entry name" value="OxRdtase_Ald_Fedxn_C"/>
</dbReference>
<dbReference type="InterPro" id="IPR036503">
    <property type="entry name" value="Ald_Fedxn_OxRdtase_N_sf"/>
</dbReference>
<keyword evidence="5" id="KW-0560">Oxidoreductase</keyword>